<evidence type="ECO:0000313" key="8">
    <source>
        <dbReference type="EMBL" id="KAG7375156.1"/>
    </source>
</evidence>
<feature type="transmembrane region" description="Helical" evidence="6">
    <location>
        <begin position="58"/>
        <end position="76"/>
    </location>
</feature>
<keyword evidence="3 6" id="KW-0812">Transmembrane</keyword>
<sequence length="480" mass="51701">MNSIRHRLDSLEAYPSWFFVRLLLLAGFSWAVNAAECVLFVKTRQPMAKSTRLRTFAVEAMGGGLLIGAAVGGPLFGRIADTRGRRWALLLAKILSLAGLMLCAMARKDYEVISARILAGIGLGGELTVAATWVHELTPIAMRGRMVALLEAFTGVGGVAGVMLSFVVMPHFGWRIAYLTVSGGIFYVGMLCARLPESPRWLASAGREAEAMAVMMKLERAHGTRLVYDSVMVQEAPTAEVEESGESMETVKLSVLDKPVDAVVQWALWIVLALSSYALGVYVPVLIGLWGFNMLSGWSTMVLLHVSQVLGSVLASLVLEEHGLNKALPCFGTGAAVAAIMLSYAPWQGPIVVVGTCTVSALLAASWSCVLVYAPTKFTTEIRGRGVGYAFGFSRLSAIGGSRLYPHMFNIWRVSVPAITLIFAGLLVAFVLGVIVPYGHSSIDVPSDHNSKGEVRADEKEEALPHVVNHSLAHKSRKNE</sequence>
<feature type="transmembrane region" description="Helical" evidence="6">
    <location>
        <begin position="411"/>
        <end position="436"/>
    </location>
</feature>
<feature type="transmembrane region" description="Helical" evidence="6">
    <location>
        <begin position="88"/>
        <end position="107"/>
    </location>
</feature>
<keyword evidence="9" id="KW-1185">Reference proteome</keyword>
<dbReference type="Pfam" id="PF00083">
    <property type="entry name" value="Sugar_tr"/>
    <property type="match status" value="1"/>
</dbReference>
<evidence type="ECO:0000256" key="3">
    <source>
        <dbReference type="ARBA" id="ARBA00022692"/>
    </source>
</evidence>
<comment type="subcellular location">
    <subcellularLocation>
        <location evidence="1">Membrane</location>
        <topology evidence="1">Multi-pass membrane protein</topology>
    </subcellularLocation>
</comment>
<dbReference type="InterPro" id="IPR005828">
    <property type="entry name" value="MFS_sugar_transport-like"/>
</dbReference>
<dbReference type="EMBL" id="JAGDFM010001581">
    <property type="protein sequence ID" value="KAG7375156.1"/>
    <property type="molecule type" value="Genomic_DNA"/>
</dbReference>
<feature type="transmembrane region" description="Helical" evidence="6">
    <location>
        <begin position="351"/>
        <end position="374"/>
    </location>
</feature>
<dbReference type="AlphaFoldDB" id="A0A8T1V2P7"/>
<evidence type="ECO:0000313" key="9">
    <source>
        <dbReference type="Proteomes" id="UP000694044"/>
    </source>
</evidence>
<evidence type="ECO:0000256" key="5">
    <source>
        <dbReference type="ARBA" id="ARBA00023136"/>
    </source>
</evidence>
<feature type="domain" description="Major facilitator superfamily (MFS) profile" evidence="7">
    <location>
        <begin position="22"/>
        <end position="442"/>
    </location>
</feature>
<feature type="transmembrane region" description="Helical" evidence="6">
    <location>
        <begin position="326"/>
        <end position="345"/>
    </location>
</feature>
<feature type="transmembrane region" description="Helical" evidence="6">
    <location>
        <begin position="113"/>
        <end position="134"/>
    </location>
</feature>
<protein>
    <recommendedName>
        <fullName evidence="7">Major facilitator superfamily (MFS) profile domain-containing protein</fullName>
    </recommendedName>
</protein>
<accession>A0A8T1V2P7</accession>
<name>A0A8T1V2P7_9STRA</name>
<feature type="transmembrane region" description="Helical" evidence="6">
    <location>
        <begin position="175"/>
        <end position="193"/>
    </location>
</feature>
<dbReference type="InterPro" id="IPR020846">
    <property type="entry name" value="MFS_dom"/>
</dbReference>
<dbReference type="Proteomes" id="UP000694044">
    <property type="component" value="Unassembled WGS sequence"/>
</dbReference>
<organism evidence="8 9">
    <name type="scientific">Phytophthora pseudosyringae</name>
    <dbReference type="NCBI Taxonomy" id="221518"/>
    <lineage>
        <taxon>Eukaryota</taxon>
        <taxon>Sar</taxon>
        <taxon>Stramenopiles</taxon>
        <taxon>Oomycota</taxon>
        <taxon>Peronosporomycetes</taxon>
        <taxon>Peronosporales</taxon>
        <taxon>Peronosporaceae</taxon>
        <taxon>Phytophthora</taxon>
    </lineage>
</organism>
<dbReference type="PROSITE" id="PS50850">
    <property type="entry name" value="MFS"/>
    <property type="match status" value="1"/>
</dbReference>
<dbReference type="PANTHER" id="PTHR23511">
    <property type="entry name" value="SYNAPTIC VESICLE GLYCOPROTEIN 2"/>
    <property type="match status" value="1"/>
</dbReference>
<dbReference type="GO" id="GO:0016020">
    <property type="term" value="C:membrane"/>
    <property type="evidence" value="ECO:0007669"/>
    <property type="project" value="UniProtKB-SubCell"/>
</dbReference>
<feature type="transmembrane region" description="Helical" evidence="6">
    <location>
        <begin position="266"/>
        <end position="292"/>
    </location>
</feature>
<reference evidence="8" key="1">
    <citation type="submission" date="2021-02" db="EMBL/GenBank/DDBJ databases">
        <authorList>
            <person name="Palmer J.M."/>
        </authorList>
    </citation>
    <scope>NUCLEOTIDE SEQUENCE</scope>
    <source>
        <strain evidence="8">SCRP734</strain>
    </source>
</reference>
<evidence type="ECO:0000256" key="6">
    <source>
        <dbReference type="SAM" id="Phobius"/>
    </source>
</evidence>
<feature type="transmembrane region" description="Helical" evidence="6">
    <location>
        <begin position="298"/>
        <end position="319"/>
    </location>
</feature>
<feature type="transmembrane region" description="Helical" evidence="6">
    <location>
        <begin position="146"/>
        <end position="169"/>
    </location>
</feature>
<dbReference type="PANTHER" id="PTHR23511:SF5">
    <property type="entry name" value="MAJOR FACILITATOR-TYPE TRANSPORTER HXNZ-RELATED"/>
    <property type="match status" value="1"/>
</dbReference>
<dbReference type="OrthoDB" id="4139357at2759"/>
<keyword evidence="4 6" id="KW-1133">Transmembrane helix</keyword>
<dbReference type="GO" id="GO:0022857">
    <property type="term" value="F:transmembrane transporter activity"/>
    <property type="evidence" value="ECO:0007669"/>
    <property type="project" value="InterPro"/>
</dbReference>
<evidence type="ECO:0000256" key="2">
    <source>
        <dbReference type="ARBA" id="ARBA00022448"/>
    </source>
</evidence>
<evidence type="ECO:0000256" key="4">
    <source>
        <dbReference type="ARBA" id="ARBA00022989"/>
    </source>
</evidence>
<keyword evidence="5 6" id="KW-0472">Membrane</keyword>
<comment type="caution">
    <text evidence="8">The sequence shown here is derived from an EMBL/GenBank/DDBJ whole genome shotgun (WGS) entry which is preliminary data.</text>
</comment>
<gene>
    <name evidence="8" type="ORF">PHYPSEUDO_003029</name>
</gene>
<evidence type="ECO:0000259" key="7">
    <source>
        <dbReference type="PROSITE" id="PS50850"/>
    </source>
</evidence>
<keyword evidence="2" id="KW-0813">Transport</keyword>
<evidence type="ECO:0000256" key="1">
    <source>
        <dbReference type="ARBA" id="ARBA00004141"/>
    </source>
</evidence>
<proteinExistence type="predicted"/>